<dbReference type="InterPro" id="IPR011333">
    <property type="entry name" value="SKP1/BTB/POZ_sf"/>
</dbReference>
<dbReference type="InterPro" id="IPR003131">
    <property type="entry name" value="T1-type_BTB"/>
</dbReference>
<dbReference type="Proteomes" id="UP000663829">
    <property type="component" value="Unassembled WGS sequence"/>
</dbReference>
<dbReference type="EMBL" id="CAJNOQ010006702">
    <property type="protein sequence ID" value="CAF1144599.1"/>
    <property type="molecule type" value="Genomic_DNA"/>
</dbReference>
<dbReference type="EMBL" id="CAJOBC010006702">
    <property type="protein sequence ID" value="CAF3908196.1"/>
    <property type="molecule type" value="Genomic_DNA"/>
</dbReference>
<evidence type="ECO:0000313" key="3">
    <source>
        <dbReference type="EMBL" id="CAF3908196.1"/>
    </source>
</evidence>
<evidence type="ECO:0000313" key="2">
    <source>
        <dbReference type="EMBL" id="CAF1144599.1"/>
    </source>
</evidence>
<name>A0A814SDG1_9BILA</name>
<dbReference type="PANTHER" id="PTHR14499">
    <property type="entry name" value="POTASSIUM CHANNEL TETRAMERIZATION DOMAIN-CONTAINING"/>
    <property type="match status" value="1"/>
</dbReference>
<accession>A0A814SDG1</accession>
<protein>
    <recommendedName>
        <fullName evidence="1">Potassium channel tetramerisation-type BTB domain-containing protein</fullName>
    </recommendedName>
</protein>
<dbReference type="Proteomes" id="UP000681722">
    <property type="component" value="Unassembled WGS sequence"/>
</dbReference>
<proteinExistence type="predicted"/>
<dbReference type="Gene3D" id="3.30.710.10">
    <property type="entry name" value="Potassium Channel Kv1.1, Chain A"/>
    <property type="match status" value="1"/>
</dbReference>
<evidence type="ECO:0000313" key="4">
    <source>
        <dbReference type="Proteomes" id="UP000663829"/>
    </source>
</evidence>
<dbReference type="GO" id="GO:0051260">
    <property type="term" value="P:protein homooligomerization"/>
    <property type="evidence" value="ECO:0007669"/>
    <property type="project" value="InterPro"/>
</dbReference>
<dbReference type="PANTHER" id="PTHR14499:SF136">
    <property type="entry name" value="GH08630P"/>
    <property type="match status" value="1"/>
</dbReference>
<sequence length="294" mass="34132">MKSSFVRNISTKQAMDQIKVVLDNKKVVSKDNEEIVYLNVGNEKMATKRSTLTCVPNTLLTKMFTENYQTLLKDRDGYIFLDYDPTAFRHLLNQLRQLNSSETPLIINPPTGDLTDTYLFMVKQLGFTQTQNKLHTIQFDSNSINGKIEENGLVASHDSDWTCAEIRSFQTFSFGVHHIKIKIENLYGDLFLGIVSKNMIERHIFSFSNRSLYGWTIRELYLNGVYHAHYGNSRNGNMKQNDIVEITIDCENKKFKMNNACQHHEISIDIEQCPFPWQFITMMTEYGDRIKIVQ</sequence>
<keyword evidence="4" id="KW-1185">Reference proteome</keyword>
<feature type="domain" description="Potassium channel tetramerisation-type BTB" evidence="1">
    <location>
        <begin position="36"/>
        <end position="97"/>
    </location>
</feature>
<gene>
    <name evidence="2" type="ORF">GPM918_LOCUS20862</name>
    <name evidence="3" type="ORF">SRO942_LOCUS20859</name>
</gene>
<reference evidence="2" key="1">
    <citation type="submission" date="2021-02" db="EMBL/GenBank/DDBJ databases">
        <authorList>
            <person name="Nowell W R."/>
        </authorList>
    </citation>
    <scope>NUCLEOTIDE SEQUENCE</scope>
</reference>
<organism evidence="2 4">
    <name type="scientific">Didymodactylos carnosus</name>
    <dbReference type="NCBI Taxonomy" id="1234261"/>
    <lineage>
        <taxon>Eukaryota</taxon>
        <taxon>Metazoa</taxon>
        <taxon>Spiralia</taxon>
        <taxon>Gnathifera</taxon>
        <taxon>Rotifera</taxon>
        <taxon>Eurotatoria</taxon>
        <taxon>Bdelloidea</taxon>
        <taxon>Philodinida</taxon>
        <taxon>Philodinidae</taxon>
        <taxon>Didymodactylos</taxon>
    </lineage>
</organism>
<dbReference type="Pfam" id="PF02214">
    <property type="entry name" value="BTB_2"/>
    <property type="match status" value="1"/>
</dbReference>
<evidence type="ECO:0000259" key="1">
    <source>
        <dbReference type="Pfam" id="PF02214"/>
    </source>
</evidence>
<dbReference type="SUPFAM" id="SSF54695">
    <property type="entry name" value="POZ domain"/>
    <property type="match status" value="1"/>
</dbReference>
<dbReference type="OrthoDB" id="2414723at2759"/>
<dbReference type="AlphaFoldDB" id="A0A814SDG1"/>
<comment type="caution">
    <text evidence="2">The sequence shown here is derived from an EMBL/GenBank/DDBJ whole genome shotgun (WGS) entry which is preliminary data.</text>
</comment>